<sequence length="279" mass="29906">MSQALWRHLNAYLKVIVILIAFLSLCACAVNSGVHVIDRDQPPGRRIQTHHVAKGETLFSIAWRYGLDYKELARSNRISPPFTIYPGQVIRLQAGARQPAVAQNTPRAPTQSPPPMATRPVTGTTAAAAKPAPPAARSEIKTPAASKPSAPVLLTGAPRWQWPARGTIIARFQANTGLNKGIDIAGNLGEPVLAAAAGQVVYAGTGLRGYGKLLIVKHNETFLSAYAHNDTLFVKEGDSVGAGQKIAGMGSSGTDRVKLHFEIRREGTPVDPMIYLPKR</sequence>
<accession>A0A928V6V1</accession>
<dbReference type="InterPro" id="IPR011055">
    <property type="entry name" value="Dup_hybrid_motif"/>
</dbReference>
<name>A0A928V6V1_9GAMM</name>
<keyword evidence="3" id="KW-0812">Transmembrane</keyword>
<reference evidence="5" key="1">
    <citation type="submission" date="2018-07" db="EMBL/GenBank/DDBJ databases">
        <title>Genome assembly of strain Ka43.</title>
        <authorList>
            <person name="Kukolya J."/>
            <person name="Nagy I."/>
            <person name="Horvath B."/>
            <person name="Toth A."/>
        </authorList>
    </citation>
    <scope>NUCLEOTIDE SEQUENCE</scope>
    <source>
        <strain evidence="5">KB43</strain>
    </source>
</reference>
<dbReference type="PANTHER" id="PTHR21666">
    <property type="entry name" value="PEPTIDASE-RELATED"/>
    <property type="match status" value="1"/>
</dbReference>
<dbReference type="PANTHER" id="PTHR21666:SF263">
    <property type="entry name" value="MUREIN HYDROLASE ACTIVATOR NLPD"/>
    <property type="match status" value="1"/>
</dbReference>
<dbReference type="EMBL" id="PRDL01000001">
    <property type="protein sequence ID" value="MBE8717996.1"/>
    <property type="molecule type" value="Genomic_DNA"/>
</dbReference>
<dbReference type="SUPFAM" id="SSF51261">
    <property type="entry name" value="Duplicated hybrid motif"/>
    <property type="match status" value="1"/>
</dbReference>
<evidence type="ECO:0000256" key="3">
    <source>
        <dbReference type="SAM" id="Phobius"/>
    </source>
</evidence>
<dbReference type="InterPro" id="IPR036779">
    <property type="entry name" value="LysM_dom_sf"/>
</dbReference>
<keyword evidence="3" id="KW-0472">Membrane</keyword>
<feature type="compositionally biased region" description="Polar residues" evidence="2">
    <location>
        <begin position="101"/>
        <end position="110"/>
    </location>
</feature>
<evidence type="ECO:0000256" key="2">
    <source>
        <dbReference type="SAM" id="MobiDB-lite"/>
    </source>
</evidence>
<dbReference type="PROSITE" id="PS51782">
    <property type="entry name" value="LYSM"/>
    <property type="match status" value="1"/>
</dbReference>
<dbReference type="Pfam" id="PF01476">
    <property type="entry name" value="LysM"/>
    <property type="match status" value="1"/>
</dbReference>
<keyword evidence="3" id="KW-1133">Transmembrane helix</keyword>
<dbReference type="CDD" id="cd00118">
    <property type="entry name" value="LysM"/>
    <property type="match status" value="1"/>
</dbReference>
<dbReference type="GO" id="GO:0004222">
    <property type="term" value="F:metalloendopeptidase activity"/>
    <property type="evidence" value="ECO:0007669"/>
    <property type="project" value="TreeGrafter"/>
</dbReference>
<evidence type="ECO:0000259" key="4">
    <source>
        <dbReference type="PROSITE" id="PS51782"/>
    </source>
</evidence>
<dbReference type="Pfam" id="PF01551">
    <property type="entry name" value="Peptidase_M23"/>
    <property type="match status" value="1"/>
</dbReference>
<feature type="domain" description="LysM" evidence="4">
    <location>
        <begin position="48"/>
        <end position="92"/>
    </location>
</feature>
<dbReference type="PROSITE" id="PS51257">
    <property type="entry name" value="PROKAR_LIPOPROTEIN"/>
    <property type="match status" value="1"/>
</dbReference>
<dbReference type="AlphaFoldDB" id="A0A928V6V1"/>
<proteinExistence type="inferred from homology"/>
<feature type="transmembrane region" description="Helical" evidence="3">
    <location>
        <begin position="12"/>
        <end position="37"/>
    </location>
</feature>
<dbReference type="GO" id="GO:0009279">
    <property type="term" value="C:cell outer membrane"/>
    <property type="evidence" value="ECO:0007669"/>
    <property type="project" value="TreeGrafter"/>
</dbReference>
<gene>
    <name evidence="5" type="ORF">C4F51_12450</name>
</gene>
<dbReference type="InterPro" id="IPR016047">
    <property type="entry name" value="M23ase_b-sheet_dom"/>
</dbReference>
<feature type="region of interest" description="Disordered" evidence="2">
    <location>
        <begin position="98"/>
        <end position="152"/>
    </location>
</feature>
<evidence type="ECO:0000313" key="6">
    <source>
        <dbReference type="Proteomes" id="UP000652567"/>
    </source>
</evidence>
<dbReference type="RefSeq" id="WP_193910205.1">
    <property type="nucleotide sequence ID" value="NZ_PRDL01000001.1"/>
</dbReference>
<dbReference type="CDD" id="cd12797">
    <property type="entry name" value="M23_peptidase"/>
    <property type="match status" value="1"/>
</dbReference>
<keyword evidence="6" id="KW-1185">Reference proteome</keyword>
<evidence type="ECO:0000313" key="5">
    <source>
        <dbReference type="EMBL" id="MBE8717996.1"/>
    </source>
</evidence>
<protein>
    <submittedName>
        <fullName evidence="5">LysM peptidoglycan-binding domain-containing protein</fullName>
    </submittedName>
</protein>
<organism evidence="5 6">
    <name type="scientific">Cellvibrio polysaccharolyticus</name>
    <dbReference type="NCBI Taxonomy" id="2082724"/>
    <lineage>
        <taxon>Bacteria</taxon>
        <taxon>Pseudomonadati</taxon>
        <taxon>Pseudomonadota</taxon>
        <taxon>Gammaproteobacteria</taxon>
        <taxon>Cellvibrionales</taxon>
        <taxon>Cellvibrionaceae</taxon>
        <taxon>Cellvibrio</taxon>
    </lineage>
</organism>
<dbReference type="SMART" id="SM00257">
    <property type="entry name" value="LysM"/>
    <property type="match status" value="1"/>
</dbReference>
<comment type="similarity">
    <text evidence="1">Belongs to the E.coli NlpD/Haemophilus LppB family.</text>
</comment>
<dbReference type="GO" id="GO:0032153">
    <property type="term" value="C:cell division site"/>
    <property type="evidence" value="ECO:0007669"/>
    <property type="project" value="TreeGrafter"/>
</dbReference>
<comment type="caution">
    <text evidence="5">The sequence shown here is derived from an EMBL/GenBank/DDBJ whole genome shotgun (WGS) entry which is preliminary data.</text>
</comment>
<dbReference type="InterPro" id="IPR018392">
    <property type="entry name" value="LysM"/>
</dbReference>
<dbReference type="InterPro" id="IPR050570">
    <property type="entry name" value="Cell_wall_metabolism_enzyme"/>
</dbReference>
<dbReference type="Gene3D" id="2.70.70.10">
    <property type="entry name" value="Glucose Permease (Domain IIA)"/>
    <property type="match status" value="1"/>
</dbReference>
<evidence type="ECO:0000256" key="1">
    <source>
        <dbReference type="ARBA" id="ARBA00038420"/>
    </source>
</evidence>
<dbReference type="Proteomes" id="UP000652567">
    <property type="component" value="Unassembled WGS sequence"/>
</dbReference>
<dbReference type="Gene3D" id="3.10.350.10">
    <property type="entry name" value="LysM domain"/>
    <property type="match status" value="1"/>
</dbReference>